<dbReference type="RefSeq" id="WP_167217134.1">
    <property type="nucleotide sequence ID" value="NZ_CP050063.1"/>
</dbReference>
<feature type="region of interest" description="Disordered" evidence="1">
    <location>
        <begin position="40"/>
        <end position="98"/>
    </location>
</feature>
<keyword evidence="3" id="KW-1185">Reference proteome</keyword>
<evidence type="ECO:0000313" key="2">
    <source>
        <dbReference type="EMBL" id="QIP16848.1"/>
    </source>
</evidence>
<name>A0A6G9AWX2_9BACT</name>
<organism evidence="2 3">
    <name type="scientific">Spirosoma aureum</name>
    <dbReference type="NCBI Taxonomy" id="2692134"/>
    <lineage>
        <taxon>Bacteria</taxon>
        <taxon>Pseudomonadati</taxon>
        <taxon>Bacteroidota</taxon>
        <taxon>Cytophagia</taxon>
        <taxon>Cytophagales</taxon>
        <taxon>Cytophagaceae</taxon>
        <taxon>Spirosoma</taxon>
    </lineage>
</organism>
<feature type="compositionally biased region" description="Polar residues" evidence="1">
    <location>
        <begin position="55"/>
        <end position="65"/>
    </location>
</feature>
<dbReference type="KEGG" id="spib:G8759_31505"/>
<proteinExistence type="predicted"/>
<gene>
    <name evidence="2" type="ORF">G8759_31505</name>
</gene>
<dbReference type="Proteomes" id="UP000501802">
    <property type="component" value="Chromosome"/>
</dbReference>
<reference evidence="2 3" key="1">
    <citation type="submission" date="2020-03" db="EMBL/GenBank/DDBJ databases">
        <authorList>
            <person name="Kim M.K."/>
        </authorList>
    </citation>
    <scope>NUCLEOTIDE SEQUENCE [LARGE SCALE GENOMIC DNA]</scope>
    <source>
        <strain evidence="2 3">BT328</strain>
    </source>
</reference>
<sequence length="225" mass="22924">MKRSRLIMLFILISGFLQITCFGQPIGRIVFEGKSGGNGGGGNGGGGNGGGGKSETGSQNRTGTNGKDDNRGGGNGGGGNGGGGNGGGGNGNESKSASVARDKEIMEKFLYENFEKNVMIGLTLLGAGIQSGGVMISPYARAGSLALIQTGGAMLTGIQVAEAVYDANQGKWGTAVCATVGIGVMLIPEVGPFLGPVAGSYCNINLLFYRYYADEKLRQQPKKNN</sequence>
<feature type="compositionally biased region" description="Gly residues" evidence="1">
    <location>
        <begin position="40"/>
        <end position="54"/>
    </location>
</feature>
<accession>A0A6G9AWX2</accession>
<dbReference type="AlphaFoldDB" id="A0A6G9AWX2"/>
<protein>
    <submittedName>
        <fullName evidence="2">Uncharacterized protein</fullName>
    </submittedName>
</protein>
<dbReference type="EMBL" id="CP050063">
    <property type="protein sequence ID" value="QIP16848.1"/>
    <property type="molecule type" value="Genomic_DNA"/>
</dbReference>
<evidence type="ECO:0000256" key="1">
    <source>
        <dbReference type="SAM" id="MobiDB-lite"/>
    </source>
</evidence>
<evidence type="ECO:0000313" key="3">
    <source>
        <dbReference type="Proteomes" id="UP000501802"/>
    </source>
</evidence>
<feature type="compositionally biased region" description="Gly residues" evidence="1">
    <location>
        <begin position="72"/>
        <end position="91"/>
    </location>
</feature>